<organism evidence="1 2">
    <name type="scientific">Evansella caseinilytica</name>
    <dbReference type="NCBI Taxonomy" id="1503961"/>
    <lineage>
        <taxon>Bacteria</taxon>
        <taxon>Bacillati</taxon>
        <taxon>Bacillota</taxon>
        <taxon>Bacilli</taxon>
        <taxon>Bacillales</taxon>
        <taxon>Bacillaceae</taxon>
        <taxon>Evansella</taxon>
    </lineage>
</organism>
<evidence type="ECO:0000313" key="1">
    <source>
        <dbReference type="EMBL" id="SDZ05956.1"/>
    </source>
</evidence>
<evidence type="ECO:0008006" key="3">
    <source>
        <dbReference type="Google" id="ProtNLM"/>
    </source>
</evidence>
<protein>
    <recommendedName>
        <fullName evidence="3">DUF4279 domain-containing protein</fullName>
    </recommendedName>
</protein>
<accession>A0A1H3PXZ1</accession>
<proteinExistence type="predicted"/>
<dbReference type="InterPro" id="IPR025459">
    <property type="entry name" value="DUF4279"/>
</dbReference>
<dbReference type="STRING" id="1503961.SAMN05421736_105266"/>
<evidence type="ECO:0000313" key="2">
    <source>
        <dbReference type="Proteomes" id="UP000198935"/>
    </source>
</evidence>
<dbReference type="Pfam" id="PF14106">
    <property type="entry name" value="DUF4279"/>
    <property type="match status" value="1"/>
</dbReference>
<name>A0A1H3PXZ1_9BACI</name>
<reference evidence="2" key="1">
    <citation type="submission" date="2016-10" db="EMBL/GenBank/DDBJ databases">
        <authorList>
            <person name="Varghese N."/>
            <person name="Submissions S."/>
        </authorList>
    </citation>
    <scope>NUCLEOTIDE SEQUENCE [LARGE SCALE GENOMIC DNA]</scope>
    <source>
        <strain evidence="2">SP</strain>
    </source>
</reference>
<dbReference type="Proteomes" id="UP000198935">
    <property type="component" value="Unassembled WGS sequence"/>
</dbReference>
<dbReference type="EMBL" id="FNPI01000005">
    <property type="protein sequence ID" value="SDZ05956.1"/>
    <property type="molecule type" value="Genomic_DNA"/>
</dbReference>
<dbReference type="AlphaFoldDB" id="A0A1H3PXZ1"/>
<dbReference type="OrthoDB" id="893918at2"/>
<gene>
    <name evidence="1" type="ORF">SAMN05421736_105266</name>
</gene>
<keyword evidence="2" id="KW-1185">Reference proteome</keyword>
<sequence>MYKKTSIEVYIDFIKHEPDWDFPLSTVTDKLGIFPTDTEKNGEWANPRRQYSFTSWKYSTGVIETCDFEMVIEKIVDTFKDKVDIINELKRELGIEAAIRAVTHVVDGMSPAYVLPVEVMKFAVSIDAFIDIDEYVYGFVEEDINDE</sequence>